<protein>
    <recommendedName>
        <fullName evidence="3 5">Flagellar hook protein FlgE</fullName>
    </recommendedName>
</protein>
<gene>
    <name evidence="10" type="ORF">NE536_12015</name>
</gene>
<dbReference type="InterPro" id="IPR037925">
    <property type="entry name" value="FlgE/F/G-like"/>
</dbReference>
<evidence type="ECO:0000313" key="11">
    <source>
        <dbReference type="Proteomes" id="UP001155604"/>
    </source>
</evidence>
<keyword evidence="4 5" id="KW-0975">Bacterial flagellum</keyword>
<dbReference type="EMBL" id="JAMTCC010000018">
    <property type="protein sequence ID" value="MCT7946080.1"/>
    <property type="molecule type" value="Genomic_DNA"/>
</dbReference>
<keyword evidence="11" id="KW-1185">Reference proteome</keyword>
<evidence type="ECO:0000256" key="3">
    <source>
        <dbReference type="ARBA" id="ARBA00019015"/>
    </source>
</evidence>
<comment type="caution">
    <text evidence="10">The sequence shown here is derived from an EMBL/GenBank/DDBJ whole genome shotgun (WGS) entry which is preliminary data.</text>
</comment>
<evidence type="ECO:0000256" key="5">
    <source>
        <dbReference type="RuleBase" id="RU362116"/>
    </source>
</evidence>
<dbReference type="AlphaFoldDB" id="A0A9X2WV68"/>
<dbReference type="Pfam" id="PF07559">
    <property type="entry name" value="FlgE_D2"/>
    <property type="match status" value="2"/>
</dbReference>
<keyword evidence="10" id="KW-0966">Cell projection</keyword>
<feature type="domain" description="Flagellar basal body rod protein N-terminal" evidence="6">
    <location>
        <begin position="3"/>
        <end position="33"/>
    </location>
</feature>
<dbReference type="SUPFAM" id="SSF117143">
    <property type="entry name" value="Flagellar hook protein flgE"/>
    <property type="match status" value="2"/>
</dbReference>
<evidence type="ECO:0000259" key="9">
    <source>
        <dbReference type="Pfam" id="PF22692"/>
    </source>
</evidence>
<organism evidence="10 11">
    <name type="scientific">Shewanella septentrionalis</name>
    <dbReference type="NCBI Taxonomy" id="2952223"/>
    <lineage>
        <taxon>Bacteria</taxon>
        <taxon>Pseudomonadati</taxon>
        <taxon>Pseudomonadota</taxon>
        <taxon>Gammaproteobacteria</taxon>
        <taxon>Alteromonadales</taxon>
        <taxon>Shewanellaceae</taxon>
        <taxon>Shewanella</taxon>
    </lineage>
</organism>
<evidence type="ECO:0000256" key="4">
    <source>
        <dbReference type="ARBA" id="ARBA00023143"/>
    </source>
</evidence>
<dbReference type="Pfam" id="PF22692">
    <property type="entry name" value="LlgE_F_G_D1"/>
    <property type="match status" value="1"/>
</dbReference>
<dbReference type="RefSeq" id="WP_259507201.1">
    <property type="nucleotide sequence ID" value="NZ_JAMTCC010000018.1"/>
</dbReference>
<keyword evidence="10" id="KW-0282">Flagellum</keyword>
<dbReference type="GO" id="GO:0005829">
    <property type="term" value="C:cytosol"/>
    <property type="evidence" value="ECO:0007669"/>
    <property type="project" value="TreeGrafter"/>
</dbReference>
<evidence type="ECO:0000313" key="10">
    <source>
        <dbReference type="EMBL" id="MCT7946080.1"/>
    </source>
</evidence>
<evidence type="ECO:0000259" key="6">
    <source>
        <dbReference type="Pfam" id="PF00460"/>
    </source>
</evidence>
<dbReference type="GO" id="GO:0071978">
    <property type="term" value="P:bacterial-type flagellum-dependent swarming motility"/>
    <property type="evidence" value="ECO:0007669"/>
    <property type="project" value="TreeGrafter"/>
</dbReference>
<feature type="domain" description="Flagellar hook protein FlgE/F/G-like D1" evidence="9">
    <location>
        <begin position="77"/>
        <end position="122"/>
    </location>
</feature>
<comment type="similarity">
    <text evidence="2 5">Belongs to the flagella basal body rod proteins family.</text>
</comment>
<dbReference type="InterPro" id="IPR053967">
    <property type="entry name" value="LlgE_F_G-like_D1"/>
</dbReference>
<evidence type="ECO:0000259" key="7">
    <source>
        <dbReference type="Pfam" id="PF06429"/>
    </source>
</evidence>
<feature type="domain" description="Flagellar hook protein FlgE D2" evidence="8">
    <location>
        <begin position="155"/>
        <end position="271"/>
    </location>
</feature>
<dbReference type="NCBIfam" id="TIGR03506">
    <property type="entry name" value="FlgEFG_subfam"/>
    <property type="match status" value="2"/>
</dbReference>
<accession>A0A9X2WV68</accession>
<dbReference type="GO" id="GO:0009425">
    <property type="term" value="C:bacterial-type flagellum basal body"/>
    <property type="evidence" value="ECO:0007669"/>
    <property type="project" value="UniProtKB-SubCell"/>
</dbReference>
<dbReference type="Proteomes" id="UP001155604">
    <property type="component" value="Unassembled WGS sequence"/>
</dbReference>
<dbReference type="Gene3D" id="2.60.98.20">
    <property type="entry name" value="Flagellar hook protein FlgE"/>
    <property type="match status" value="2"/>
</dbReference>
<feature type="domain" description="Flagellar basal-body/hook protein C-terminal" evidence="7">
    <location>
        <begin position="457"/>
        <end position="499"/>
    </location>
</feature>
<dbReference type="PANTHER" id="PTHR30435:SF1">
    <property type="entry name" value="FLAGELLAR HOOK PROTEIN FLGE"/>
    <property type="match status" value="1"/>
</dbReference>
<dbReference type="InterPro" id="IPR001444">
    <property type="entry name" value="Flag_bb_rod_N"/>
</dbReference>
<reference evidence="10" key="1">
    <citation type="journal article" date="2023" name="Int. J. Syst. Evol. Microbiol.">
        <title>&lt;i&gt;Shewanella septentrionalis&lt;/i&gt; sp. nov. and &lt;i&gt;Shewanella holmiensis&lt;/i&gt; sp. nov., isolated from Baltic Sea water and sediments.</title>
        <authorList>
            <person name="Martin-Rodriguez A.J."/>
            <person name="Thorell K."/>
            <person name="Joffre E."/>
            <person name="Jensie-Markopoulos S."/>
            <person name="Moore E.R.B."/>
            <person name="Sjoling A."/>
        </authorList>
    </citation>
    <scope>NUCLEOTIDE SEQUENCE</scope>
    <source>
        <strain evidence="10">SP1W3</strain>
    </source>
</reference>
<dbReference type="InterPro" id="IPR037058">
    <property type="entry name" value="Falgellar_hook_FlgE_sf"/>
</dbReference>
<dbReference type="PANTHER" id="PTHR30435">
    <property type="entry name" value="FLAGELLAR PROTEIN"/>
    <property type="match status" value="1"/>
</dbReference>
<keyword evidence="10" id="KW-0969">Cilium</keyword>
<proteinExistence type="inferred from homology"/>
<dbReference type="InterPro" id="IPR019776">
    <property type="entry name" value="Flagellar_basal_body_rod_CS"/>
</dbReference>
<evidence type="ECO:0000256" key="2">
    <source>
        <dbReference type="ARBA" id="ARBA00009677"/>
    </source>
</evidence>
<dbReference type="Pfam" id="PF06429">
    <property type="entry name" value="Flg_bbr_C"/>
    <property type="match status" value="1"/>
</dbReference>
<dbReference type="PROSITE" id="PS00588">
    <property type="entry name" value="FLAGELLA_BB_ROD"/>
    <property type="match status" value="1"/>
</dbReference>
<comment type="function">
    <text evidence="5">A flexible structure which links the flagellar filament to the drive apparatus in the basal body.</text>
</comment>
<dbReference type="InterPro" id="IPR020013">
    <property type="entry name" value="Flagellar_FlgE/F/G"/>
</dbReference>
<sequence length="501" mass="53541">MSFNIALSGLQATTQDLNTISNNIANASTSGFRGGRSEFASIYNGGQAGGVGVMSTSQNFSKGGSLTYTGRQLDMGIQGEGFFVLKGNDGGAMYARAGMFHKDSQGFITDPVGSRLQGYSVNATGRLQTGNVGDLQVQTASLAAKATTEVRMVSNLDARVDVISPTSVVPFDPTNNDSYQAIETSTVNDSLGNAHVVNQYYVKTAQNEVTVHYTLDGTLLPDQTTLKFDSNGVLDPTTTKQPFDIVMTNGASNLKFDINFDKSTHYAAKYNTFNPKNIDSYHSIGTTSVYDSLGTEHVVTQYYVKTAPNEWTVNYTLDGTLLPDQTTLKFDSKGILDPTTTKDTFDLTLSNGASPLKFDINFDKSTQYAAKYNNSSLSQDGYTSGELKGVRLDDNGMLYGTYTNGQDQLQGQVVLANFSNPNGLSAVSNNAWVATNTAGQAIIGSPSTGTMGTVTGGYLEGSNVDTTAEMVNLMSAQRNYQSNAKVLDVNSTMQQALLNAI</sequence>
<evidence type="ECO:0000256" key="1">
    <source>
        <dbReference type="ARBA" id="ARBA00004117"/>
    </source>
</evidence>
<dbReference type="Pfam" id="PF00460">
    <property type="entry name" value="Flg_bb_rod"/>
    <property type="match status" value="1"/>
</dbReference>
<dbReference type="InterPro" id="IPR010930">
    <property type="entry name" value="Flg_bb/hook_C_dom"/>
</dbReference>
<dbReference type="GO" id="GO:0009424">
    <property type="term" value="C:bacterial-type flagellum hook"/>
    <property type="evidence" value="ECO:0007669"/>
    <property type="project" value="TreeGrafter"/>
</dbReference>
<evidence type="ECO:0000259" key="8">
    <source>
        <dbReference type="Pfam" id="PF07559"/>
    </source>
</evidence>
<comment type="subcellular location">
    <subcellularLocation>
        <location evidence="1 5">Bacterial flagellum basal body</location>
    </subcellularLocation>
</comment>
<dbReference type="InterPro" id="IPR011491">
    <property type="entry name" value="FlgE_D2"/>
</dbReference>
<feature type="domain" description="Flagellar hook protein FlgE D2" evidence="8">
    <location>
        <begin position="272"/>
        <end position="382"/>
    </location>
</feature>
<name>A0A9X2WV68_9GAMM</name>